<keyword evidence="1" id="KW-0472">Membrane</keyword>
<evidence type="ECO:0000313" key="3">
    <source>
        <dbReference type="Proteomes" id="UP000585050"/>
    </source>
</evidence>
<dbReference type="EMBL" id="JABAIL010000008">
    <property type="protein sequence ID" value="NLR93847.1"/>
    <property type="molecule type" value="Genomic_DNA"/>
</dbReference>
<feature type="transmembrane region" description="Helical" evidence="1">
    <location>
        <begin position="31"/>
        <end position="51"/>
    </location>
</feature>
<sequence length="106" mass="11916">MILVWSGRGGLSVLVLLVSIFGLVQIVPRDFASYAFIVSLFVTAVFSWVMGKKWNGKTQILMNKSTGQDILLKPNHSLFWIKMQYWGIIFGILGLIILIQELGKAM</sequence>
<reference evidence="2 3" key="1">
    <citation type="submission" date="2020-04" db="EMBL/GenBank/DDBJ databases">
        <title>Flammeovirga sp. SR4, a novel species isolated from seawater.</title>
        <authorList>
            <person name="Wang X."/>
        </authorList>
    </citation>
    <scope>NUCLEOTIDE SEQUENCE [LARGE SCALE GENOMIC DNA]</scope>
    <source>
        <strain evidence="2 3">SR4</strain>
    </source>
</reference>
<evidence type="ECO:0000256" key="1">
    <source>
        <dbReference type="SAM" id="Phobius"/>
    </source>
</evidence>
<gene>
    <name evidence="2" type="ORF">HGP29_21785</name>
</gene>
<feature type="transmembrane region" description="Helical" evidence="1">
    <location>
        <begin position="83"/>
        <end position="103"/>
    </location>
</feature>
<feature type="transmembrane region" description="Helical" evidence="1">
    <location>
        <begin position="6"/>
        <end position="24"/>
    </location>
</feature>
<protein>
    <submittedName>
        <fullName evidence="2">Uncharacterized protein</fullName>
    </submittedName>
</protein>
<keyword evidence="1" id="KW-1133">Transmembrane helix</keyword>
<keyword evidence="3" id="KW-1185">Reference proteome</keyword>
<dbReference type="AlphaFoldDB" id="A0A7X8SPF1"/>
<comment type="caution">
    <text evidence="2">The sequence shown here is derived from an EMBL/GenBank/DDBJ whole genome shotgun (WGS) entry which is preliminary data.</text>
</comment>
<accession>A0A7X8SPF1</accession>
<proteinExistence type="predicted"/>
<dbReference type="Proteomes" id="UP000585050">
    <property type="component" value="Unassembled WGS sequence"/>
</dbReference>
<organism evidence="2 3">
    <name type="scientific">Flammeovirga agarivorans</name>
    <dbReference type="NCBI Taxonomy" id="2726742"/>
    <lineage>
        <taxon>Bacteria</taxon>
        <taxon>Pseudomonadati</taxon>
        <taxon>Bacteroidota</taxon>
        <taxon>Cytophagia</taxon>
        <taxon>Cytophagales</taxon>
        <taxon>Flammeovirgaceae</taxon>
        <taxon>Flammeovirga</taxon>
    </lineage>
</organism>
<dbReference type="RefSeq" id="WP_168884559.1">
    <property type="nucleotide sequence ID" value="NZ_JABAIL010000008.1"/>
</dbReference>
<name>A0A7X8SPF1_9BACT</name>
<keyword evidence="1" id="KW-0812">Transmembrane</keyword>
<evidence type="ECO:0000313" key="2">
    <source>
        <dbReference type="EMBL" id="NLR93847.1"/>
    </source>
</evidence>